<dbReference type="AlphaFoldDB" id="A0A659PRY1"/>
<keyword evidence="1" id="KW-0732">Signal</keyword>
<protein>
    <submittedName>
        <fullName evidence="2">Fimbrial protein</fullName>
    </submittedName>
</protein>
<evidence type="ECO:0000313" key="3">
    <source>
        <dbReference type="Proteomes" id="UP000298491"/>
    </source>
</evidence>
<dbReference type="EMBL" id="PYKB01001535">
    <property type="protein sequence ID" value="TGC76395.1"/>
    <property type="molecule type" value="Genomic_DNA"/>
</dbReference>
<gene>
    <name evidence="2" type="ORF">C9F09_26720</name>
</gene>
<feature type="non-terminal residue" evidence="2">
    <location>
        <position position="48"/>
    </location>
</feature>
<evidence type="ECO:0000256" key="1">
    <source>
        <dbReference type="SAM" id="SignalP"/>
    </source>
</evidence>
<name>A0A659PRY1_SALET</name>
<sequence>MNRSHCALFAMGLMLCPQINASADDLAYNLEFTGTIVAQTCDIDISSL</sequence>
<evidence type="ECO:0000313" key="2">
    <source>
        <dbReference type="EMBL" id="TGC76395.1"/>
    </source>
</evidence>
<dbReference type="Proteomes" id="UP000298491">
    <property type="component" value="Unassembled WGS sequence"/>
</dbReference>
<organism evidence="2 3">
    <name type="scientific">Salmonella enterica subsp. enterica serovar Wilhelmsburg</name>
    <dbReference type="NCBI Taxonomy" id="1960126"/>
    <lineage>
        <taxon>Bacteria</taxon>
        <taxon>Pseudomonadati</taxon>
        <taxon>Pseudomonadota</taxon>
        <taxon>Gammaproteobacteria</taxon>
        <taxon>Enterobacterales</taxon>
        <taxon>Enterobacteriaceae</taxon>
        <taxon>Salmonella</taxon>
    </lineage>
</organism>
<reference evidence="2 3" key="1">
    <citation type="submission" date="2018-03" db="EMBL/GenBank/DDBJ databases">
        <title>Non-Typhoidal Salmonella genome sequencing and assembly.</title>
        <authorList>
            <person name="Matchawe C."/>
        </authorList>
    </citation>
    <scope>NUCLEOTIDE SEQUENCE [LARGE SCALE GENOMIC DNA]</scope>
    <source>
        <strain evidence="2 3">35dea</strain>
    </source>
</reference>
<comment type="caution">
    <text evidence="2">The sequence shown here is derived from an EMBL/GenBank/DDBJ whole genome shotgun (WGS) entry which is preliminary data.</text>
</comment>
<feature type="chain" id="PRO_5025033804" evidence="1">
    <location>
        <begin position="22"/>
        <end position="48"/>
    </location>
</feature>
<feature type="signal peptide" evidence="1">
    <location>
        <begin position="1"/>
        <end position="21"/>
    </location>
</feature>
<accession>A0A659PRY1</accession>
<proteinExistence type="predicted"/>